<evidence type="ECO:0000259" key="10">
    <source>
        <dbReference type="PROSITE" id="PS51171"/>
    </source>
</evidence>
<dbReference type="EMBL" id="JAGRRH010000007">
    <property type="protein sequence ID" value="KAG7367301.1"/>
    <property type="molecule type" value="Genomic_DNA"/>
</dbReference>
<evidence type="ECO:0000256" key="6">
    <source>
        <dbReference type="ARBA" id="ARBA00029440"/>
    </source>
</evidence>
<dbReference type="Pfam" id="PF26213">
    <property type="entry name" value="TYRAAT1_C"/>
    <property type="match status" value="1"/>
</dbReference>
<dbReference type="GO" id="GO:0004664">
    <property type="term" value="F:prephenate dehydratase activity"/>
    <property type="evidence" value="ECO:0007669"/>
    <property type="project" value="InterPro"/>
</dbReference>
<keyword evidence="9" id="KW-0732">Signal</keyword>
<feature type="domain" description="Prephenate/arogenate dehydrogenase" evidence="11">
    <location>
        <begin position="401"/>
        <end position="711"/>
    </location>
</feature>
<reference evidence="13" key="1">
    <citation type="journal article" date="2021" name="Sci. Rep.">
        <title>Diploid genomic architecture of Nitzschia inconspicua, an elite biomass production diatom.</title>
        <authorList>
            <person name="Oliver A."/>
            <person name="Podell S."/>
            <person name="Pinowska A."/>
            <person name="Traller J.C."/>
            <person name="Smith S.R."/>
            <person name="McClure R."/>
            <person name="Beliaev A."/>
            <person name="Bohutskyi P."/>
            <person name="Hill E.A."/>
            <person name="Rabines A."/>
            <person name="Zheng H."/>
            <person name="Allen L.Z."/>
            <person name="Kuo A."/>
            <person name="Grigoriev I.V."/>
            <person name="Allen A.E."/>
            <person name="Hazlebeck D."/>
            <person name="Allen E.E."/>
        </authorList>
    </citation>
    <scope>NUCLEOTIDE SEQUENCE</scope>
    <source>
        <strain evidence="13">Hildebrandi</strain>
    </source>
</reference>
<dbReference type="GO" id="GO:0004665">
    <property type="term" value="F:prephenate dehydrogenase (NADP+) activity"/>
    <property type="evidence" value="ECO:0007669"/>
    <property type="project" value="InterPro"/>
</dbReference>
<keyword evidence="1" id="KW-0028">Amino-acid biosynthesis</keyword>
<keyword evidence="2" id="KW-0560">Oxidoreductase</keyword>
<accession>A0A9K3Q1G9</accession>
<dbReference type="GO" id="GO:0005737">
    <property type="term" value="C:cytoplasm"/>
    <property type="evidence" value="ECO:0007669"/>
    <property type="project" value="TreeGrafter"/>
</dbReference>
<evidence type="ECO:0000256" key="8">
    <source>
        <dbReference type="SAM" id="MobiDB-lite"/>
    </source>
</evidence>
<dbReference type="GO" id="GO:0009094">
    <property type="term" value="P:L-phenylalanine biosynthetic process"/>
    <property type="evidence" value="ECO:0007669"/>
    <property type="project" value="UniProtKB-KW"/>
</dbReference>
<evidence type="ECO:0000256" key="7">
    <source>
        <dbReference type="SAM" id="Coils"/>
    </source>
</evidence>
<keyword evidence="4" id="KW-0584">Phenylalanine biosynthesis</keyword>
<keyword evidence="5" id="KW-0456">Lyase</keyword>
<name>A0A9K3Q1G9_9STRA</name>
<dbReference type="CDD" id="cd13631">
    <property type="entry name" value="PBP2_Ct-PDT_like"/>
    <property type="match status" value="1"/>
</dbReference>
<evidence type="ECO:0000313" key="13">
    <source>
        <dbReference type="EMBL" id="KAG7367301.1"/>
    </source>
</evidence>
<dbReference type="InterPro" id="IPR003099">
    <property type="entry name" value="Prephen_DH"/>
</dbReference>
<evidence type="ECO:0000256" key="5">
    <source>
        <dbReference type="ARBA" id="ARBA00023239"/>
    </source>
</evidence>
<dbReference type="InterPro" id="IPR018528">
    <property type="entry name" value="Preph_deHydtase_CS"/>
</dbReference>
<feature type="compositionally biased region" description="Low complexity" evidence="8">
    <location>
        <begin position="732"/>
        <end position="755"/>
    </location>
</feature>
<protein>
    <submittedName>
        <fullName evidence="13">Prephenate dehydratase</fullName>
    </submittedName>
</protein>
<dbReference type="InterPro" id="IPR001086">
    <property type="entry name" value="Preph_deHydtase"/>
</dbReference>
<dbReference type="Proteomes" id="UP000693970">
    <property type="component" value="Unassembled WGS sequence"/>
</dbReference>
<evidence type="ECO:0000256" key="3">
    <source>
        <dbReference type="ARBA" id="ARBA00023141"/>
    </source>
</evidence>
<feature type="domain" description="ACT" evidence="12">
    <location>
        <begin position="254"/>
        <end position="358"/>
    </location>
</feature>
<evidence type="ECO:0000256" key="4">
    <source>
        <dbReference type="ARBA" id="ARBA00023222"/>
    </source>
</evidence>
<proteinExistence type="predicted"/>
<feature type="coiled-coil region" evidence="7">
    <location>
        <begin position="659"/>
        <end position="686"/>
    </location>
</feature>
<feature type="signal peptide" evidence="9">
    <location>
        <begin position="1"/>
        <end position="31"/>
    </location>
</feature>
<dbReference type="PROSITE" id="PS51171">
    <property type="entry name" value="PREPHENATE_DEHYDR_3"/>
    <property type="match status" value="1"/>
</dbReference>
<dbReference type="PANTHER" id="PTHR21022">
    <property type="entry name" value="PREPHENATE DEHYDRATASE P PROTEIN"/>
    <property type="match status" value="1"/>
</dbReference>
<dbReference type="Pfam" id="PF03807">
    <property type="entry name" value="F420_oxidored"/>
    <property type="match status" value="1"/>
</dbReference>
<dbReference type="AlphaFoldDB" id="A0A9K3Q1G9"/>
<evidence type="ECO:0000259" key="12">
    <source>
        <dbReference type="PROSITE" id="PS51671"/>
    </source>
</evidence>
<keyword evidence="14" id="KW-1185">Reference proteome</keyword>
<dbReference type="CDD" id="cd04905">
    <property type="entry name" value="ACT_CM-PDT"/>
    <property type="match status" value="1"/>
</dbReference>
<dbReference type="PROSITE" id="PS00857">
    <property type="entry name" value="PREPHENATE_DEHYDR_1"/>
    <property type="match status" value="1"/>
</dbReference>
<dbReference type="GO" id="GO:0006571">
    <property type="term" value="P:tyrosine biosynthetic process"/>
    <property type="evidence" value="ECO:0007669"/>
    <property type="project" value="InterPro"/>
</dbReference>
<dbReference type="InterPro" id="IPR059064">
    <property type="entry name" value="TYRAAT2_C"/>
</dbReference>
<sequence length="755" mass="83407">MMSSSCLHWSTVSSVSFAMFLLLQLPQLVSIDAFAPSRSPKSSSSFPYSTTALGLRVAYQGVPGAYSEKSTRELLGDNVIAIGRPDFESCFQAVASMEVDYACLPIENSLGGSIHENYDLMLRYDLTICAEHEFRVQHCVLAKEGVKLEDIKYAISHPQALAQCDNYLRGLGIRPIPTYDTAGSAKMIIENDLPDNCTPENTCAIASDLAGRTYGMNCLAKGVEDDDSNFTRFLLLGRKGVLQFLTQNVPAKTSVVFTLPNTAGALYKALACFSLRDIDFSKIESRPTSVSLLNYLKFRSQQKNNGSGKNKREELSVPRFRYCFYLDFLEGQLSSNSENALANLREFTDYVRILGSYPRGSRLVGPVATAVEELKTTVVDDPRDVSLLELPSDSDDGSTPLKIGILGFGSFGQFLAARMSQKHRVSCLDKLDKTVMARNLGVDFYPHFEMSNFLKDLDVVVLSVPMIDLEETVEMLPVDNLSGKLVVDVSPLNQHPKNILLQAFANHPDIDVLVTNPMFGPTPQRRGTVGVAASVINGSSGDVILSPSNAASLAEAANSLWEGRPIVYERARISNIQRCDRYLKIFEKARCQVVEMNSDQHDATTADAEFVTHMVGRLLDQDMLPPTPVMSKEYEALYDVAEMTSGDSFDFFFGMFKNNPRAKEHLSAMRENLASLERQLAAREAYLMAKDEMRKSDRQRLLAETRLLLQELARNGIADETAGMKKSSPPQISSLDTSQHDSSSSSSIELQDSNP</sequence>
<reference evidence="13" key="2">
    <citation type="submission" date="2021-04" db="EMBL/GenBank/DDBJ databases">
        <authorList>
            <person name="Podell S."/>
        </authorList>
    </citation>
    <scope>NUCLEOTIDE SEQUENCE</scope>
    <source>
        <strain evidence="13">Hildebrandi</strain>
    </source>
</reference>
<dbReference type="InterPro" id="IPR028939">
    <property type="entry name" value="P5C_Rdtase_cat_N"/>
</dbReference>
<dbReference type="PANTHER" id="PTHR21022:SF19">
    <property type="entry name" value="PREPHENATE DEHYDRATASE-RELATED"/>
    <property type="match status" value="1"/>
</dbReference>
<evidence type="ECO:0000313" key="14">
    <source>
        <dbReference type="Proteomes" id="UP000693970"/>
    </source>
</evidence>
<evidence type="ECO:0000259" key="11">
    <source>
        <dbReference type="PROSITE" id="PS51176"/>
    </source>
</evidence>
<organism evidence="13 14">
    <name type="scientific">Nitzschia inconspicua</name>
    <dbReference type="NCBI Taxonomy" id="303405"/>
    <lineage>
        <taxon>Eukaryota</taxon>
        <taxon>Sar</taxon>
        <taxon>Stramenopiles</taxon>
        <taxon>Ochrophyta</taxon>
        <taxon>Bacillariophyta</taxon>
        <taxon>Bacillariophyceae</taxon>
        <taxon>Bacillariophycidae</taxon>
        <taxon>Bacillariales</taxon>
        <taxon>Bacillariaceae</taxon>
        <taxon>Nitzschia</taxon>
    </lineage>
</organism>
<dbReference type="InterPro" id="IPR002912">
    <property type="entry name" value="ACT_dom"/>
</dbReference>
<dbReference type="PROSITE" id="PS51671">
    <property type="entry name" value="ACT"/>
    <property type="match status" value="1"/>
</dbReference>
<feature type="domain" description="Prephenate dehydratase" evidence="10">
    <location>
        <begin position="56"/>
        <end position="238"/>
    </location>
</feature>
<dbReference type="OrthoDB" id="2414662at2759"/>
<comment type="caution">
    <text evidence="13">The sequence shown here is derived from an EMBL/GenBank/DDBJ whole genome shotgun (WGS) entry which is preliminary data.</text>
</comment>
<feature type="region of interest" description="Disordered" evidence="8">
    <location>
        <begin position="718"/>
        <end position="755"/>
    </location>
</feature>
<evidence type="ECO:0000256" key="2">
    <source>
        <dbReference type="ARBA" id="ARBA00023002"/>
    </source>
</evidence>
<dbReference type="Pfam" id="PF00800">
    <property type="entry name" value="PDT"/>
    <property type="match status" value="1"/>
</dbReference>
<evidence type="ECO:0000256" key="9">
    <source>
        <dbReference type="SAM" id="SignalP"/>
    </source>
</evidence>
<evidence type="ECO:0000256" key="1">
    <source>
        <dbReference type="ARBA" id="ARBA00022605"/>
    </source>
</evidence>
<dbReference type="PROSITE" id="PS51176">
    <property type="entry name" value="PDH_ADH"/>
    <property type="match status" value="1"/>
</dbReference>
<keyword evidence="7" id="KW-0175">Coiled coil</keyword>
<dbReference type="GO" id="GO:0008977">
    <property type="term" value="F:prephenate dehydrogenase (NAD+) activity"/>
    <property type="evidence" value="ECO:0007669"/>
    <property type="project" value="InterPro"/>
</dbReference>
<feature type="chain" id="PRO_5039942626" evidence="9">
    <location>
        <begin position="32"/>
        <end position="755"/>
    </location>
</feature>
<gene>
    <name evidence="13" type="ORF">IV203_029972</name>
</gene>
<comment type="pathway">
    <text evidence="6">Amino-acid biosynthesis.</text>
</comment>
<keyword evidence="3" id="KW-0057">Aromatic amino acid biosynthesis</keyword>